<feature type="chain" id="PRO_5002174546" description="ASST-domain-containing protein" evidence="1">
    <location>
        <begin position="21"/>
        <end position="486"/>
    </location>
</feature>
<dbReference type="OrthoDB" id="5377172at2759"/>
<proteinExistence type="predicted"/>
<dbReference type="PANTHER" id="PTHR35340">
    <property type="entry name" value="PQQ ENZYME REPEAT PROTEIN-RELATED"/>
    <property type="match status" value="1"/>
</dbReference>
<accession>A0A0C3GEV2</accession>
<evidence type="ECO:0000313" key="3">
    <source>
        <dbReference type="Proteomes" id="UP000054321"/>
    </source>
</evidence>
<dbReference type="AlphaFoldDB" id="A0A0C3GEV2"/>
<dbReference type="InterPro" id="IPR053143">
    <property type="entry name" value="Arylsulfate_ST"/>
</dbReference>
<evidence type="ECO:0000256" key="1">
    <source>
        <dbReference type="SAM" id="SignalP"/>
    </source>
</evidence>
<keyword evidence="3" id="KW-1185">Reference proteome</keyword>
<protein>
    <recommendedName>
        <fullName evidence="4">ASST-domain-containing protein</fullName>
    </recommendedName>
</protein>
<reference evidence="2 3" key="1">
    <citation type="submission" date="2014-04" db="EMBL/GenBank/DDBJ databases">
        <authorList>
            <consortium name="DOE Joint Genome Institute"/>
            <person name="Kuo A."/>
            <person name="Martino E."/>
            <person name="Perotto S."/>
            <person name="Kohler A."/>
            <person name="Nagy L.G."/>
            <person name="Floudas D."/>
            <person name="Copeland A."/>
            <person name="Barry K.W."/>
            <person name="Cichocki N."/>
            <person name="Veneault-Fourrey C."/>
            <person name="LaButti K."/>
            <person name="Lindquist E.A."/>
            <person name="Lipzen A."/>
            <person name="Lundell T."/>
            <person name="Morin E."/>
            <person name="Murat C."/>
            <person name="Sun H."/>
            <person name="Tunlid A."/>
            <person name="Henrissat B."/>
            <person name="Grigoriev I.V."/>
            <person name="Hibbett D.S."/>
            <person name="Martin F."/>
            <person name="Nordberg H.P."/>
            <person name="Cantor M.N."/>
            <person name="Hua S.X."/>
        </authorList>
    </citation>
    <scope>NUCLEOTIDE SEQUENCE [LARGE SCALE GENOMIC DNA]</scope>
    <source>
        <strain evidence="2 3">Zn</strain>
    </source>
</reference>
<dbReference type="InterPro" id="IPR039535">
    <property type="entry name" value="ASST-like"/>
</dbReference>
<dbReference type="STRING" id="913774.A0A0C3GEV2"/>
<dbReference type="HOGENOM" id="CLU_018249_2_1_1"/>
<evidence type="ECO:0000313" key="2">
    <source>
        <dbReference type="EMBL" id="KIM94650.1"/>
    </source>
</evidence>
<dbReference type="InParanoid" id="A0A0C3GEV2"/>
<dbReference type="PANTHER" id="PTHR35340:SF6">
    <property type="entry name" value="ASST-DOMAIN-CONTAINING PROTEIN"/>
    <property type="match status" value="1"/>
</dbReference>
<sequence length="486" mass="52859">MFALNSLSLSIALCMSAVEAWPSQSYKTVPFITPVFNVTKSGSPLAPGYLFLTVTSAPYPASIIITDEGELVWASQSGDYSNLNVQALDSKPVLTYWNGTGSPNPQIGGHGYGGVYILDSTYTIQHTLCPDLDLAADGPTRAECQADLHESYITDRGSLLVTAYNATETDLTSVNGPAQGWIYDCLVFEIDIKTKEVIFSWSALKSGIPISDSKQPLGTSGTQSSPYDFFHINSIQSVGSNYLINSRHIWTTYLLNSKGEIEWRFEGSTGGDFKLPSGIHFAWQHHPRALNVTPTSLVLHLFDNANSPPPFSGVNQTLGLLFSLDLNKKTSTLIHDYYDPKQTLYAESQGALDLLPNGNALMGYGRLPIVKEYGPQGDVRLSVQFGDLNGTQQSYRAYRLEWEGVPAADPVVFAEKGYAYASWNGATGVKRWDIYEGMTANNVIYSHSVSNAGFETEASISITTQFVKVVAVTSDGNRSSATVPVS</sequence>
<keyword evidence="1" id="KW-0732">Signal</keyword>
<name>A0A0C3GEV2_OIDMZ</name>
<feature type="signal peptide" evidence="1">
    <location>
        <begin position="1"/>
        <end position="20"/>
    </location>
</feature>
<organism evidence="2 3">
    <name type="scientific">Oidiodendron maius (strain Zn)</name>
    <dbReference type="NCBI Taxonomy" id="913774"/>
    <lineage>
        <taxon>Eukaryota</taxon>
        <taxon>Fungi</taxon>
        <taxon>Dikarya</taxon>
        <taxon>Ascomycota</taxon>
        <taxon>Pezizomycotina</taxon>
        <taxon>Leotiomycetes</taxon>
        <taxon>Leotiomycetes incertae sedis</taxon>
        <taxon>Myxotrichaceae</taxon>
        <taxon>Oidiodendron</taxon>
    </lineage>
</organism>
<reference evidence="3" key="2">
    <citation type="submission" date="2015-01" db="EMBL/GenBank/DDBJ databases">
        <title>Evolutionary Origins and Diversification of the Mycorrhizal Mutualists.</title>
        <authorList>
            <consortium name="DOE Joint Genome Institute"/>
            <consortium name="Mycorrhizal Genomics Consortium"/>
            <person name="Kohler A."/>
            <person name="Kuo A."/>
            <person name="Nagy L.G."/>
            <person name="Floudas D."/>
            <person name="Copeland A."/>
            <person name="Barry K.W."/>
            <person name="Cichocki N."/>
            <person name="Veneault-Fourrey C."/>
            <person name="LaButti K."/>
            <person name="Lindquist E.A."/>
            <person name="Lipzen A."/>
            <person name="Lundell T."/>
            <person name="Morin E."/>
            <person name="Murat C."/>
            <person name="Riley R."/>
            <person name="Ohm R."/>
            <person name="Sun H."/>
            <person name="Tunlid A."/>
            <person name="Henrissat B."/>
            <person name="Grigoriev I.V."/>
            <person name="Hibbett D.S."/>
            <person name="Martin F."/>
        </authorList>
    </citation>
    <scope>NUCLEOTIDE SEQUENCE [LARGE SCALE GENOMIC DNA]</scope>
    <source>
        <strain evidence="3">Zn</strain>
    </source>
</reference>
<dbReference type="EMBL" id="KN832889">
    <property type="protein sequence ID" value="KIM94650.1"/>
    <property type="molecule type" value="Genomic_DNA"/>
</dbReference>
<gene>
    <name evidence="2" type="ORF">OIDMADRAFT_135436</name>
</gene>
<evidence type="ECO:0008006" key="4">
    <source>
        <dbReference type="Google" id="ProtNLM"/>
    </source>
</evidence>
<dbReference type="Proteomes" id="UP000054321">
    <property type="component" value="Unassembled WGS sequence"/>
</dbReference>
<dbReference type="Pfam" id="PF14269">
    <property type="entry name" value="Arylsulfotran_2"/>
    <property type="match status" value="1"/>
</dbReference>